<protein>
    <submittedName>
        <fullName evidence="3">WYL domain-containing protein</fullName>
    </submittedName>
</protein>
<proteinExistence type="predicted"/>
<gene>
    <name evidence="3" type="ORF">CYJ19_09045</name>
</gene>
<dbReference type="AlphaFoldDB" id="A0A2I1IL52"/>
<dbReference type="RefSeq" id="WP_024331671.1">
    <property type="nucleotide sequence ID" value="NZ_JASOXK010000006.1"/>
</dbReference>
<dbReference type="Pfam" id="PF13280">
    <property type="entry name" value="WYL"/>
    <property type="match status" value="1"/>
</dbReference>
<dbReference type="InterPro" id="IPR028349">
    <property type="entry name" value="PafC-like"/>
</dbReference>
<dbReference type="PANTHER" id="PTHR34580:SF1">
    <property type="entry name" value="PROTEIN PAFC"/>
    <property type="match status" value="1"/>
</dbReference>
<evidence type="ECO:0000313" key="3">
    <source>
        <dbReference type="EMBL" id="PKY71854.1"/>
    </source>
</evidence>
<dbReference type="Pfam" id="PF19187">
    <property type="entry name" value="HTH_PafC"/>
    <property type="match status" value="1"/>
</dbReference>
<dbReference type="InterPro" id="IPR051534">
    <property type="entry name" value="CBASS_pafABC_assoc_protein"/>
</dbReference>
<name>A0A2I1IL52_9ACTO</name>
<dbReference type="PIRSF" id="PIRSF016838">
    <property type="entry name" value="PafC"/>
    <property type="match status" value="1"/>
</dbReference>
<dbReference type="InterPro" id="IPR026881">
    <property type="entry name" value="WYL_dom"/>
</dbReference>
<dbReference type="PROSITE" id="PS52050">
    <property type="entry name" value="WYL"/>
    <property type="match status" value="1"/>
</dbReference>
<dbReference type="InterPro" id="IPR043839">
    <property type="entry name" value="PafC_HTH"/>
</dbReference>
<dbReference type="Proteomes" id="UP000235122">
    <property type="component" value="Unassembled WGS sequence"/>
</dbReference>
<dbReference type="GeneID" id="35866959"/>
<reference evidence="3 4" key="1">
    <citation type="submission" date="2017-12" db="EMBL/GenBank/DDBJ databases">
        <title>Phylogenetic diversity of female urinary microbiome.</title>
        <authorList>
            <person name="Thomas-White K."/>
            <person name="Wolfe A.J."/>
        </authorList>
    </citation>
    <scope>NUCLEOTIDE SEQUENCE [LARGE SCALE GENOMIC DNA]</scope>
    <source>
        <strain evidence="3 4">UMB0402</strain>
    </source>
</reference>
<comment type="caution">
    <text evidence="3">The sequence shown here is derived from an EMBL/GenBank/DDBJ whole genome shotgun (WGS) entry which is preliminary data.</text>
</comment>
<keyword evidence="4" id="KW-1185">Reference proteome</keyword>
<dbReference type="EMBL" id="PKKO01000005">
    <property type="protein sequence ID" value="PKY71854.1"/>
    <property type="molecule type" value="Genomic_DNA"/>
</dbReference>
<organism evidence="3 4">
    <name type="scientific">Winkia neuii</name>
    <dbReference type="NCBI Taxonomy" id="33007"/>
    <lineage>
        <taxon>Bacteria</taxon>
        <taxon>Bacillati</taxon>
        <taxon>Actinomycetota</taxon>
        <taxon>Actinomycetes</taxon>
        <taxon>Actinomycetales</taxon>
        <taxon>Actinomycetaceae</taxon>
        <taxon>Winkia</taxon>
    </lineage>
</organism>
<evidence type="ECO:0000313" key="4">
    <source>
        <dbReference type="Proteomes" id="UP000235122"/>
    </source>
</evidence>
<evidence type="ECO:0000259" key="2">
    <source>
        <dbReference type="Pfam" id="PF19187"/>
    </source>
</evidence>
<dbReference type="PANTHER" id="PTHR34580">
    <property type="match status" value="1"/>
</dbReference>
<feature type="domain" description="PafC HTH" evidence="2">
    <location>
        <begin position="9"/>
        <end position="124"/>
    </location>
</feature>
<sequence>MPSISTAKHIVRFVSILAYLRAHPGTTLRALSKAFDTDVRSMRRTLTTMVGVGRGQRAYWESIVVDIPSDPDEVVHVDEDQGITKALSLSATEAATILAGLSVLAQTPVPEFAELARRAAAKISAAGAGQAEVSTAPTPSRVGYFGGLAQEALTSGTCVKIRYVDGADKISERIVEPWQLEHSYGHWKLDGWCLLANGQRTFRLDRVLDMEKTTRPVDASRPQRPQRPALLTVRLRVRTDLGWLTDTIPSKVLRRGEDFLDIEIVVKDVEWFTRLLLRLGSGVLEVDQKAFSLAAVERAQRALAHYR</sequence>
<evidence type="ECO:0000259" key="1">
    <source>
        <dbReference type="Pfam" id="PF13280"/>
    </source>
</evidence>
<feature type="domain" description="WYL" evidence="1">
    <location>
        <begin position="150"/>
        <end position="211"/>
    </location>
</feature>
<accession>A0A2I1IL52</accession>
<dbReference type="STRING" id="33007.HMPREF3198_02213"/>